<dbReference type="SUPFAM" id="SSF74650">
    <property type="entry name" value="Galactose mutarotase-like"/>
    <property type="match status" value="1"/>
</dbReference>
<dbReference type="PANTHER" id="PTHR10091">
    <property type="entry name" value="ALDOSE-1-EPIMERASE"/>
    <property type="match status" value="1"/>
</dbReference>
<comment type="cofactor">
    <cofactor evidence="1">
        <name>Ca(2+)</name>
        <dbReference type="ChEBI" id="CHEBI:29108"/>
    </cofactor>
</comment>
<sequence>MAFSIEKFIQNTENKLVDVFTLYNSNGLTATFTNYGQRLIELLTPDRYGIFKTIVLRYNTLEEYLNQEEKYLGAVIGQYANRIANGEFQLDDQEIVLDKNNQGNHLHGGEHGFHNTVWEVIDHGKNWIEFATEFPEDLNAYPGTLNVKTRYTLTDENELIIQYSATSDKTTIVNLTHHSYFNLSLDTNNSILAHELQIKADNFTPIKDNLIPTGELRSVENTPFDFRNFTAIGKRINNQEEQLRYAGGYDHNYVLNSNKSNAKSLVHAASSRAKDSGRTLDVFTDKPGMQLYTGNFLENSRGNSIHKNRTGFCLETQYYPDSPNHPNFPSPVLQTDQKYGSTTIYKFGITE</sequence>
<dbReference type="InterPro" id="IPR015443">
    <property type="entry name" value="Aldose_1-epimerase"/>
</dbReference>
<reference evidence="10" key="1">
    <citation type="journal article" date="2019" name="Int. J. Syst. Evol. Microbiol.">
        <title>The Global Catalogue of Microorganisms (GCM) 10K type strain sequencing project: providing services to taxonomists for standard genome sequencing and annotation.</title>
        <authorList>
            <consortium name="The Broad Institute Genomics Platform"/>
            <consortium name="The Broad Institute Genome Sequencing Center for Infectious Disease"/>
            <person name="Wu L."/>
            <person name="Ma J."/>
        </authorList>
    </citation>
    <scope>NUCLEOTIDE SEQUENCE [LARGE SCALE GENOMIC DNA]</scope>
    <source>
        <strain evidence="10">JCM 16082</strain>
    </source>
</reference>
<protein>
    <recommendedName>
        <fullName evidence="8">Aldose 1-epimerase</fullName>
        <ecNumber evidence="8">5.1.3.3</ecNumber>
    </recommendedName>
</protein>
<organism evidence="9 10">
    <name type="scientific">Gangjinia marincola</name>
    <dbReference type="NCBI Taxonomy" id="578463"/>
    <lineage>
        <taxon>Bacteria</taxon>
        <taxon>Pseudomonadati</taxon>
        <taxon>Bacteroidota</taxon>
        <taxon>Flavobacteriia</taxon>
        <taxon>Flavobacteriales</taxon>
        <taxon>Flavobacteriaceae</taxon>
        <taxon>Gangjinia</taxon>
    </lineage>
</organism>
<dbReference type="CDD" id="cd09019">
    <property type="entry name" value="galactose_mutarotase_like"/>
    <property type="match status" value="1"/>
</dbReference>
<evidence type="ECO:0000256" key="1">
    <source>
        <dbReference type="ARBA" id="ARBA00001913"/>
    </source>
</evidence>
<dbReference type="RefSeq" id="WP_343768237.1">
    <property type="nucleotide sequence ID" value="NZ_BAAAFG010000016.1"/>
</dbReference>
<comment type="pathway">
    <text evidence="2 8">Carbohydrate metabolism; hexose metabolism.</text>
</comment>
<evidence type="ECO:0000256" key="5">
    <source>
        <dbReference type="ARBA" id="ARBA00022837"/>
    </source>
</evidence>
<evidence type="ECO:0000313" key="9">
    <source>
        <dbReference type="EMBL" id="GAA0873349.1"/>
    </source>
</evidence>
<evidence type="ECO:0000256" key="6">
    <source>
        <dbReference type="ARBA" id="ARBA00023235"/>
    </source>
</evidence>
<keyword evidence="6 8" id="KW-0413">Isomerase</keyword>
<evidence type="ECO:0000256" key="2">
    <source>
        <dbReference type="ARBA" id="ARBA00005028"/>
    </source>
</evidence>
<evidence type="ECO:0000256" key="7">
    <source>
        <dbReference type="ARBA" id="ARBA00023277"/>
    </source>
</evidence>
<dbReference type="NCBIfam" id="NF008277">
    <property type="entry name" value="PRK11055.1"/>
    <property type="match status" value="1"/>
</dbReference>
<dbReference type="InterPro" id="IPR011013">
    <property type="entry name" value="Gal_mutarotase_sf_dom"/>
</dbReference>
<dbReference type="Gene3D" id="2.70.98.10">
    <property type="match status" value="1"/>
</dbReference>
<dbReference type="InterPro" id="IPR047215">
    <property type="entry name" value="Galactose_mutarotase-like"/>
</dbReference>
<comment type="caution">
    <text evidence="9">The sequence shown here is derived from an EMBL/GenBank/DDBJ whole genome shotgun (WGS) entry which is preliminary data.</text>
</comment>
<dbReference type="PIRSF" id="PIRSF005096">
    <property type="entry name" value="GALM"/>
    <property type="match status" value="1"/>
</dbReference>
<evidence type="ECO:0000256" key="4">
    <source>
        <dbReference type="ARBA" id="ARBA00011245"/>
    </source>
</evidence>
<accession>A0ABP3XVB2</accession>
<proteinExistence type="inferred from homology"/>
<comment type="similarity">
    <text evidence="3 8">Belongs to the aldose epimerase family.</text>
</comment>
<dbReference type="InterPro" id="IPR014718">
    <property type="entry name" value="GH-type_carb-bd"/>
</dbReference>
<dbReference type="InterPro" id="IPR008183">
    <property type="entry name" value="Aldose_1/G6P_1-epimerase"/>
</dbReference>
<keyword evidence="7 8" id="KW-0119">Carbohydrate metabolism</keyword>
<dbReference type="EMBL" id="BAAAFG010000016">
    <property type="protein sequence ID" value="GAA0873349.1"/>
    <property type="molecule type" value="Genomic_DNA"/>
</dbReference>
<evidence type="ECO:0000313" key="10">
    <source>
        <dbReference type="Proteomes" id="UP001500507"/>
    </source>
</evidence>
<comment type="subunit">
    <text evidence="4">Monomer.</text>
</comment>
<evidence type="ECO:0000256" key="8">
    <source>
        <dbReference type="PIRNR" id="PIRNR005096"/>
    </source>
</evidence>
<evidence type="ECO:0000256" key="3">
    <source>
        <dbReference type="ARBA" id="ARBA00006206"/>
    </source>
</evidence>
<keyword evidence="5" id="KW-0106">Calcium</keyword>
<name>A0ABP3XVB2_9FLAO</name>
<keyword evidence="10" id="KW-1185">Reference proteome</keyword>
<gene>
    <name evidence="9" type="ORF">GCM10009117_24960</name>
</gene>
<dbReference type="EC" id="5.1.3.3" evidence="8"/>
<comment type="catalytic activity">
    <reaction evidence="8">
        <text>alpha-D-glucose = beta-D-glucose</text>
        <dbReference type="Rhea" id="RHEA:10264"/>
        <dbReference type="ChEBI" id="CHEBI:15903"/>
        <dbReference type="ChEBI" id="CHEBI:17925"/>
        <dbReference type="EC" id="5.1.3.3"/>
    </reaction>
</comment>
<dbReference type="Proteomes" id="UP001500507">
    <property type="component" value="Unassembled WGS sequence"/>
</dbReference>
<dbReference type="PANTHER" id="PTHR10091:SF0">
    <property type="entry name" value="GALACTOSE MUTAROTASE"/>
    <property type="match status" value="1"/>
</dbReference>
<dbReference type="Pfam" id="PF01263">
    <property type="entry name" value="Aldose_epim"/>
    <property type="match status" value="1"/>
</dbReference>